<keyword evidence="2" id="KW-1185">Reference proteome</keyword>
<comment type="caution">
    <text evidence="1">The sequence shown here is derived from an EMBL/GenBank/DDBJ whole genome shotgun (WGS) entry which is preliminary data.</text>
</comment>
<dbReference type="RefSeq" id="XP_066653750.1">
    <property type="nucleotide sequence ID" value="XM_066800774.1"/>
</dbReference>
<dbReference type="GeneID" id="92033680"/>
<sequence>MLPLATKLPLAWLRTLNGDRLGSPVVAHPTTRLLDMSVIFNSRTLGCCLLVLVHYTLLLGYFNPESLDGTVRWMGSSMTSCCERSAYQVLVSPFETASMQTDVTGGCHLRASNAMAITALASDAVRMGGTAPMVRI</sequence>
<name>A0ABR1LJX5_9PEZI</name>
<evidence type="ECO:0000313" key="1">
    <source>
        <dbReference type="EMBL" id="KAK7535025.1"/>
    </source>
</evidence>
<organism evidence="1 2">
    <name type="scientific">Phyllosticta citribraziliensis</name>
    <dbReference type="NCBI Taxonomy" id="989973"/>
    <lineage>
        <taxon>Eukaryota</taxon>
        <taxon>Fungi</taxon>
        <taxon>Dikarya</taxon>
        <taxon>Ascomycota</taxon>
        <taxon>Pezizomycotina</taxon>
        <taxon>Dothideomycetes</taxon>
        <taxon>Dothideomycetes incertae sedis</taxon>
        <taxon>Botryosphaeriales</taxon>
        <taxon>Phyllostictaceae</taxon>
        <taxon>Phyllosticta</taxon>
    </lineage>
</organism>
<accession>A0ABR1LJX5</accession>
<gene>
    <name evidence="1" type="ORF">J3D65DRAFT_629784</name>
</gene>
<protein>
    <submittedName>
        <fullName evidence="1">Uncharacterized protein</fullName>
    </submittedName>
</protein>
<evidence type="ECO:0000313" key="2">
    <source>
        <dbReference type="Proteomes" id="UP001360953"/>
    </source>
</evidence>
<dbReference type="EMBL" id="JBBPEH010000008">
    <property type="protein sequence ID" value="KAK7535025.1"/>
    <property type="molecule type" value="Genomic_DNA"/>
</dbReference>
<reference evidence="1 2" key="1">
    <citation type="submission" date="2024-04" db="EMBL/GenBank/DDBJ databases">
        <title>Phyllosticta paracitricarpa is synonymous to the EU quarantine fungus P. citricarpa based on phylogenomic analyses.</title>
        <authorList>
            <consortium name="Lawrence Berkeley National Laboratory"/>
            <person name="Van ingen-buijs V.A."/>
            <person name="Van westerhoven A.C."/>
            <person name="Haridas S."/>
            <person name="Skiadas P."/>
            <person name="Martin F."/>
            <person name="Groenewald J.Z."/>
            <person name="Crous P.W."/>
            <person name="Seidl M.F."/>
        </authorList>
    </citation>
    <scope>NUCLEOTIDE SEQUENCE [LARGE SCALE GENOMIC DNA]</scope>
    <source>
        <strain evidence="1 2">CPC 17464</strain>
    </source>
</reference>
<dbReference type="Proteomes" id="UP001360953">
    <property type="component" value="Unassembled WGS sequence"/>
</dbReference>
<proteinExistence type="predicted"/>